<feature type="compositionally biased region" description="Basic residues" evidence="1">
    <location>
        <begin position="7"/>
        <end position="26"/>
    </location>
</feature>
<dbReference type="HOGENOM" id="CLU_176019_0_0_9"/>
<reference evidence="3 4" key="2">
    <citation type="journal article" date="2014" name="Genome Announc.">
        <title>Complete Genome Sequence of Coprothermobacter proteolyticus DSM 5265.</title>
        <authorList>
            <person name="Alexiev A."/>
            <person name="Coil D.A."/>
            <person name="Badger J.H."/>
            <person name="Enticknap J."/>
            <person name="Ward N."/>
            <person name="Robb F.T."/>
            <person name="Eisen J.A."/>
        </authorList>
    </citation>
    <scope>NUCLEOTIDE SEQUENCE [LARGE SCALE GENOMIC DNA]</scope>
    <source>
        <strain evidence="4">ATCC 35245 / DSM 5265 / OCM 4 / BT</strain>
    </source>
</reference>
<dbReference type="OrthoDB" id="9806461at2"/>
<name>B5Y6F5_COPPD</name>
<dbReference type="GO" id="GO:0006355">
    <property type="term" value="P:regulation of DNA-templated transcription"/>
    <property type="evidence" value="ECO:0007669"/>
    <property type="project" value="InterPro"/>
</dbReference>
<organism evidence="3 4">
    <name type="scientific">Coprothermobacter proteolyticus (strain ATCC 35245 / DSM 5265 / OCM 4 / BT)</name>
    <dbReference type="NCBI Taxonomy" id="309798"/>
    <lineage>
        <taxon>Bacteria</taxon>
        <taxon>Pseudomonadati</taxon>
        <taxon>Coprothermobacterota</taxon>
        <taxon>Coprothermobacteria</taxon>
        <taxon>Coprothermobacterales</taxon>
        <taxon>Coprothermobacteraceae</taxon>
        <taxon>Coprothermobacter</taxon>
    </lineage>
</organism>
<feature type="region of interest" description="Disordered" evidence="1">
    <location>
        <begin position="1"/>
        <end position="28"/>
    </location>
</feature>
<evidence type="ECO:0000256" key="1">
    <source>
        <dbReference type="SAM" id="MobiDB-lite"/>
    </source>
</evidence>
<accession>B5Y6F5</accession>
<keyword evidence="4" id="KW-1185">Reference proteome</keyword>
<dbReference type="KEGG" id="cpo:COPRO5265_1578"/>
<proteinExistence type="predicted"/>
<dbReference type="RefSeq" id="WP_012544106.1">
    <property type="nucleotide sequence ID" value="NC_011295.1"/>
</dbReference>
<evidence type="ECO:0000313" key="4">
    <source>
        <dbReference type="Proteomes" id="UP000001732"/>
    </source>
</evidence>
<protein>
    <submittedName>
        <fullName evidence="3">Ribbon-helix-helix protein, CopG family</fullName>
    </submittedName>
</protein>
<dbReference type="InterPro" id="IPR002145">
    <property type="entry name" value="CopG"/>
</dbReference>
<dbReference type="Proteomes" id="UP000001732">
    <property type="component" value="Chromosome"/>
</dbReference>
<gene>
    <name evidence="3" type="ordered locus">COPRO5265_1578</name>
</gene>
<dbReference type="CDD" id="cd22231">
    <property type="entry name" value="RHH_NikR_HicB-like"/>
    <property type="match status" value="1"/>
</dbReference>
<dbReference type="InterPro" id="IPR013321">
    <property type="entry name" value="Arc_rbn_hlx_hlx"/>
</dbReference>
<feature type="domain" description="Ribbon-helix-helix protein CopG" evidence="2">
    <location>
        <begin position="31"/>
        <end position="70"/>
    </location>
</feature>
<dbReference type="Pfam" id="PF01402">
    <property type="entry name" value="RHH_1"/>
    <property type="match status" value="1"/>
</dbReference>
<evidence type="ECO:0000313" key="3">
    <source>
        <dbReference type="EMBL" id="ACI17454.1"/>
    </source>
</evidence>
<dbReference type="eggNOG" id="COG3905">
    <property type="taxonomic scope" value="Bacteria"/>
</dbReference>
<sequence length="102" mass="11918">MNQTKGKNNRKVIKAISPHKTKRSGTRKTAVLTFSVPPEMGKMIDDLAKQENRTRSELIREAIRRYIAEEKWAQIYRYAEQKALEKGITEDQIEEIIDAERE</sequence>
<evidence type="ECO:0000259" key="2">
    <source>
        <dbReference type="Pfam" id="PF01402"/>
    </source>
</evidence>
<dbReference type="InterPro" id="IPR010985">
    <property type="entry name" value="Ribbon_hlx_hlx"/>
</dbReference>
<dbReference type="EMBL" id="CP001145">
    <property type="protein sequence ID" value="ACI17454.1"/>
    <property type="molecule type" value="Genomic_DNA"/>
</dbReference>
<dbReference type="AlphaFoldDB" id="B5Y6F5"/>
<dbReference type="SUPFAM" id="SSF47598">
    <property type="entry name" value="Ribbon-helix-helix"/>
    <property type="match status" value="1"/>
</dbReference>
<reference evidence="4" key="1">
    <citation type="submission" date="2008-08" db="EMBL/GenBank/DDBJ databases">
        <title>The complete genome sequence of Coprothermobacter proteolyticus strain ATCC 5245 / DSM 5265 / BT.</title>
        <authorList>
            <person name="Dodson R.J."/>
            <person name="Durkin A.S."/>
            <person name="Wu M."/>
            <person name="Eisen J."/>
            <person name="Sutton G."/>
        </authorList>
    </citation>
    <scope>NUCLEOTIDE SEQUENCE [LARGE SCALE GENOMIC DNA]</scope>
    <source>
        <strain evidence="4">ATCC 35245 / DSM 5265 / OCM 4 / BT</strain>
    </source>
</reference>
<dbReference type="Gene3D" id="1.10.1220.10">
    <property type="entry name" value="Met repressor-like"/>
    <property type="match status" value="1"/>
</dbReference>